<evidence type="ECO:0000313" key="2">
    <source>
        <dbReference type="Proteomes" id="UP000020077"/>
    </source>
</evidence>
<dbReference type="SUPFAM" id="SSF52540">
    <property type="entry name" value="P-loop containing nucleoside triphosphate hydrolases"/>
    <property type="match status" value="1"/>
</dbReference>
<sequence length="455" mass="50769">MTYRPPTSILEVLQKIEYEEALPAGDERYVETQEARGSERTFSRLARKFGWDPASDAFFPPGDKHALFFGHIGSGKTTELRRYAERLNASRRYYVVEVDVLVKLDRNNLQYSEALMAMAETLLERLLGDGHSLDDAALRPVREWFETAIKIRSTQREASAEVKAGAKAGGGIPGLVTLFANFTAAVKTGTSQKNEWRQEIRNRFTTLAAAFSQLIRAAEAELQSCGRAERVLFLVDGTDKMRGEDTQQFFVLDAEQLLAIQTLAIYTAPLHLKYDGRLGGKLDADMVLPMIKLHERDGSRCEAGWTALTRLLLLRADRRLFAADTDSEQLVEHSGGHPRELLRLLRLCCELADGLIDDAVVQRAIAQLAADYRYFLKPADYALLASVDADPAQGGNDEPAQELLHRLALMQYNDGRWRRSHPVVRTLEGYQLAQAALAVRPAMPVTAVNSAVPPR</sequence>
<dbReference type="InterPro" id="IPR027417">
    <property type="entry name" value="P-loop_NTPase"/>
</dbReference>
<dbReference type="AlphaFoldDB" id="A0A084Y6H4"/>
<gene>
    <name evidence="1" type="ORF">AW09_004594</name>
</gene>
<protein>
    <recommendedName>
        <fullName evidence="3">ATP-binding protein</fullName>
    </recommendedName>
</protein>
<name>A0A084Y6H4_9PROT</name>
<accession>A0A084Y6H4</accession>
<evidence type="ECO:0008006" key="3">
    <source>
        <dbReference type="Google" id="ProtNLM"/>
    </source>
</evidence>
<dbReference type="Proteomes" id="UP000020077">
    <property type="component" value="Unassembled WGS sequence"/>
</dbReference>
<proteinExistence type="predicted"/>
<reference evidence="1 2" key="1">
    <citation type="submission" date="2014-02" db="EMBL/GenBank/DDBJ databases">
        <title>Expanding our view of genomic diversity in Candidatus Accumulibacter clades.</title>
        <authorList>
            <person name="Skennerton C.T."/>
            <person name="Barr J.J."/>
            <person name="Slater F.R."/>
            <person name="Bond P.L."/>
            <person name="Tyson G.W."/>
        </authorList>
    </citation>
    <scope>NUCLEOTIDE SEQUENCE [LARGE SCALE GENOMIC DNA]</scope>
    <source>
        <strain evidence="2">BA-91</strain>
    </source>
</reference>
<evidence type="ECO:0000313" key="1">
    <source>
        <dbReference type="EMBL" id="KFB70318.1"/>
    </source>
</evidence>
<comment type="caution">
    <text evidence="1">The sequence shown here is derived from an EMBL/GenBank/DDBJ whole genome shotgun (WGS) entry which is preliminary data.</text>
</comment>
<organism evidence="1 2">
    <name type="scientific">Candidatus Accumulibacter phosphatis</name>
    <dbReference type="NCBI Taxonomy" id="327160"/>
    <lineage>
        <taxon>Bacteria</taxon>
        <taxon>Pseudomonadati</taxon>
        <taxon>Pseudomonadota</taxon>
        <taxon>Betaproteobacteria</taxon>
        <taxon>Candidatus Accumulibacter</taxon>
    </lineage>
</organism>
<dbReference type="EMBL" id="JDVG02000721">
    <property type="protein sequence ID" value="KFB70318.1"/>
    <property type="molecule type" value="Genomic_DNA"/>
</dbReference>